<dbReference type="AlphaFoldDB" id="A0A0V0R9V5"/>
<feature type="compositionally biased region" description="Basic residues" evidence="1">
    <location>
        <begin position="21"/>
        <end position="30"/>
    </location>
</feature>
<name>A0A0V0R9V5_9BILA</name>
<keyword evidence="3" id="KW-1185">Reference proteome</keyword>
<dbReference type="EMBL" id="JYDL01002785">
    <property type="protein sequence ID" value="KRX11270.1"/>
    <property type="molecule type" value="Genomic_DNA"/>
</dbReference>
<protein>
    <submittedName>
        <fullName evidence="2">Uncharacterized protein</fullName>
    </submittedName>
</protein>
<evidence type="ECO:0000313" key="3">
    <source>
        <dbReference type="Proteomes" id="UP000054630"/>
    </source>
</evidence>
<evidence type="ECO:0000313" key="2">
    <source>
        <dbReference type="EMBL" id="KRX11270.1"/>
    </source>
</evidence>
<feature type="region of interest" description="Disordered" evidence="1">
    <location>
        <begin position="1"/>
        <end position="30"/>
    </location>
</feature>
<gene>
    <name evidence="2" type="ORF">T07_24</name>
</gene>
<proteinExistence type="predicted"/>
<reference evidence="2 3" key="1">
    <citation type="submission" date="2015-01" db="EMBL/GenBank/DDBJ databases">
        <title>Evolution of Trichinella species and genotypes.</title>
        <authorList>
            <person name="Korhonen P.K."/>
            <person name="Edoardo P."/>
            <person name="Giuseppe L.R."/>
            <person name="Gasser R.B."/>
        </authorList>
    </citation>
    <scope>NUCLEOTIDE SEQUENCE [LARGE SCALE GENOMIC DNA]</scope>
    <source>
        <strain evidence="2">ISS37</strain>
    </source>
</reference>
<evidence type="ECO:0000256" key="1">
    <source>
        <dbReference type="SAM" id="MobiDB-lite"/>
    </source>
</evidence>
<sequence>MTPICLQIKTRSKPPHDHKMFTNKKSKRPP</sequence>
<organism evidence="2 3">
    <name type="scientific">Trichinella nelsoni</name>
    <dbReference type="NCBI Taxonomy" id="6336"/>
    <lineage>
        <taxon>Eukaryota</taxon>
        <taxon>Metazoa</taxon>
        <taxon>Ecdysozoa</taxon>
        <taxon>Nematoda</taxon>
        <taxon>Enoplea</taxon>
        <taxon>Dorylaimia</taxon>
        <taxon>Trichinellida</taxon>
        <taxon>Trichinellidae</taxon>
        <taxon>Trichinella</taxon>
    </lineage>
</organism>
<dbReference type="Proteomes" id="UP000054630">
    <property type="component" value="Unassembled WGS sequence"/>
</dbReference>
<accession>A0A0V0R9V5</accession>
<comment type="caution">
    <text evidence="2">The sequence shown here is derived from an EMBL/GenBank/DDBJ whole genome shotgun (WGS) entry which is preliminary data.</text>
</comment>